<gene>
    <name evidence="17" type="ORF">HU830_00420</name>
</gene>
<dbReference type="SMART" id="SM00740">
    <property type="entry name" value="PASTA"/>
    <property type="match status" value="2"/>
</dbReference>
<keyword evidence="10 15" id="KW-0472">Membrane</keyword>
<dbReference type="InterPro" id="IPR012338">
    <property type="entry name" value="Beta-lactam/transpept-like"/>
</dbReference>
<evidence type="ECO:0000256" key="14">
    <source>
        <dbReference type="ARBA" id="ARBA00055980"/>
    </source>
</evidence>
<dbReference type="InterPro" id="IPR005543">
    <property type="entry name" value="PASTA_dom"/>
</dbReference>
<evidence type="ECO:0000313" key="17">
    <source>
        <dbReference type="EMBL" id="NVY95673.1"/>
    </source>
</evidence>
<dbReference type="RefSeq" id="WP_176941845.1">
    <property type="nucleotide sequence ID" value="NZ_JABZEC010000001.1"/>
</dbReference>
<dbReference type="SUPFAM" id="SSF56519">
    <property type="entry name" value="Penicillin binding protein dimerisation domain"/>
    <property type="match status" value="1"/>
</dbReference>
<dbReference type="SUPFAM" id="SSF54184">
    <property type="entry name" value="Penicillin-binding protein 2x (pbp-2x), c-terminal domain"/>
    <property type="match status" value="2"/>
</dbReference>
<comment type="subcellular location">
    <subcellularLocation>
        <location evidence="1">Cell membrane</location>
        <topology evidence="1">Single-pass membrane protein</topology>
    </subcellularLocation>
</comment>
<keyword evidence="18" id="KW-1185">Reference proteome</keyword>
<dbReference type="PANTHER" id="PTHR30627">
    <property type="entry name" value="PEPTIDOGLYCAN D,D-TRANSPEPTIDASE"/>
    <property type="match status" value="1"/>
</dbReference>
<comment type="function">
    <text evidence="14">A transpeptidase that forms peptide cross-links between adjacent glycan strands in cell wall peptidoglycan (PG). Part of the divisome machinery that synthesizes the septal cross wall. Beta-lactams inactivate the PBPs by acylating an essential serine residue in the active site of these proteins.</text>
</comment>
<evidence type="ECO:0000256" key="12">
    <source>
        <dbReference type="ARBA" id="ARBA00023306"/>
    </source>
</evidence>
<evidence type="ECO:0000256" key="8">
    <source>
        <dbReference type="ARBA" id="ARBA00022984"/>
    </source>
</evidence>
<evidence type="ECO:0000259" key="16">
    <source>
        <dbReference type="PROSITE" id="PS51178"/>
    </source>
</evidence>
<protein>
    <submittedName>
        <fullName evidence="17">Penicillin-binding protein</fullName>
    </submittedName>
</protein>
<keyword evidence="5 15" id="KW-0812">Transmembrane</keyword>
<dbReference type="InterPro" id="IPR005311">
    <property type="entry name" value="PBP_dimer"/>
</dbReference>
<evidence type="ECO:0000256" key="4">
    <source>
        <dbReference type="ARBA" id="ARBA00022618"/>
    </source>
</evidence>
<dbReference type="EMBL" id="JABZEC010000001">
    <property type="protein sequence ID" value="NVY95673.1"/>
    <property type="molecule type" value="Genomic_DNA"/>
</dbReference>
<dbReference type="Gene3D" id="2.20.70.70">
    <property type="match status" value="1"/>
</dbReference>
<accession>A0A850QYD5</accession>
<evidence type="ECO:0000256" key="5">
    <source>
        <dbReference type="ARBA" id="ARBA00022692"/>
    </source>
</evidence>
<dbReference type="Pfam" id="PF03793">
    <property type="entry name" value="PASTA"/>
    <property type="match status" value="1"/>
</dbReference>
<dbReference type="GO" id="GO:0008658">
    <property type="term" value="F:penicillin binding"/>
    <property type="evidence" value="ECO:0007669"/>
    <property type="project" value="InterPro"/>
</dbReference>
<evidence type="ECO:0000256" key="13">
    <source>
        <dbReference type="ARBA" id="ARBA00023316"/>
    </source>
</evidence>
<keyword evidence="6" id="KW-0677">Repeat</keyword>
<dbReference type="GO" id="GO:0071555">
    <property type="term" value="P:cell wall organization"/>
    <property type="evidence" value="ECO:0007669"/>
    <property type="project" value="UniProtKB-KW"/>
</dbReference>
<keyword evidence="4" id="KW-0132">Cell division</keyword>
<comment type="similarity">
    <text evidence="2">Belongs to the transpeptidase family.</text>
</comment>
<dbReference type="Proteomes" id="UP000563523">
    <property type="component" value="Unassembled WGS sequence"/>
</dbReference>
<comment type="caution">
    <text evidence="17">The sequence shown here is derived from an EMBL/GenBank/DDBJ whole genome shotgun (WGS) entry which is preliminary data.</text>
</comment>
<dbReference type="CDD" id="cd06576">
    <property type="entry name" value="PASTA_Pbp2x-like_1"/>
    <property type="match status" value="1"/>
</dbReference>
<dbReference type="InterPro" id="IPR036138">
    <property type="entry name" value="PBP_dimer_sf"/>
</dbReference>
<dbReference type="PROSITE" id="PS51178">
    <property type="entry name" value="PASTA"/>
    <property type="match status" value="1"/>
</dbReference>
<dbReference type="Pfam" id="PF03717">
    <property type="entry name" value="PBP_dimer"/>
    <property type="match status" value="1"/>
</dbReference>
<evidence type="ECO:0000256" key="11">
    <source>
        <dbReference type="ARBA" id="ARBA00023251"/>
    </source>
</evidence>
<keyword evidence="11" id="KW-0046">Antibiotic resistance</keyword>
<evidence type="ECO:0000256" key="2">
    <source>
        <dbReference type="ARBA" id="ARBA00007171"/>
    </source>
</evidence>
<dbReference type="AlphaFoldDB" id="A0A850QYD5"/>
<evidence type="ECO:0000256" key="9">
    <source>
        <dbReference type="ARBA" id="ARBA00022989"/>
    </source>
</evidence>
<dbReference type="FunFam" id="3.40.710.10:FF:000095">
    <property type="entry name" value="Penicillin-binding protein 2x"/>
    <property type="match status" value="1"/>
</dbReference>
<keyword evidence="3" id="KW-1003">Cell membrane</keyword>
<dbReference type="SUPFAM" id="SSF56601">
    <property type="entry name" value="beta-lactamase/transpeptidase-like"/>
    <property type="match status" value="1"/>
</dbReference>
<dbReference type="InterPro" id="IPR001460">
    <property type="entry name" value="PCN-bd_Tpept"/>
</dbReference>
<evidence type="ECO:0000256" key="6">
    <source>
        <dbReference type="ARBA" id="ARBA00022737"/>
    </source>
</evidence>
<keyword evidence="8" id="KW-0573">Peptidoglycan synthesis</keyword>
<feature type="transmembrane region" description="Helical" evidence="15">
    <location>
        <begin position="21"/>
        <end position="44"/>
    </location>
</feature>
<dbReference type="GO" id="GO:0005886">
    <property type="term" value="C:plasma membrane"/>
    <property type="evidence" value="ECO:0007669"/>
    <property type="project" value="UniProtKB-SubCell"/>
</dbReference>
<organism evidence="17 18">
    <name type="scientific">Bombilactobacillus apium</name>
    <dbReference type="NCBI Taxonomy" id="2675299"/>
    <lineage>
        <taxon>Bacteria</taxon>
        <taxon>Bacillati</taxon>
        <taxon>Bacillota</taxon>
        <taxon>Bacilli</taxon>
        <taxon>Lactobacillales</taxon>
        <taxon>Lactobacillaceae</taxon>
        <taxon>Bombilactobacillus</taxon>
    </lineage>
</organism>
<dbReference type="PANTHER" id="PTHR30627:SF26">
    <property type="entry name" value="PENICILLIN-BINDING PROTEIN 2B"/>
    <property type="match status" value="1"/>
</dbReference>
<keyword evidence="13" id="KW-0961">Cell wall biogenesis/degradation</keyword>
<evidence type="ECO:0000313" key="18">
    <source>
        <dbReference type="Proteomes" id="UP000563523"/>
    </source>
</evidence>
<dbReference type="GO" id="GO:0008360">
    <property type="term" value="P:regulation of cell shape"/>
    <property type="evidence" value="ECO:0007669"/>
    <property type="project" value="UniProtKB-KW"/>
</dbReference>
<dbReference type="GO" id="GO:0046677">
    <property type="term" value="P:response to antibiotic"/>
    <property type="evidence" value="ECO:0007669"/>
    <property type="project" value="UniProtKB-KW"/>
</dbReference>
<proteinExistence type="inferred from homology"/>
<feature type="domain" description="PASTA" evidence="16">
    <location>
        <begin position="604"/>
        <end position="664"/>
    </location>
</feature>
<evidence type="ECO:0000256" key="3">
    <source>
        <dbReference type="ARBA" id="ARBA00022475"/>
    </source>
</evidence>
<evidence type="ECO:0000256" key="15">
    <source>
        <dbReference type="SAM" id="Phobius"/>
    </source>
</evidence>
<dbReference type="GO" id="GO:0051301">
    <property type="term" value="P:cell division"/>
    <property type="evidence" value="ECO:0007669"/>
    <property type="project" value="UniProtKB-KW"/>
</dbReference>
<dbReference type="Gene3D" id="3.90.1310.10">
    <property type="entry name" value="Penicillin-binding protein 2a (Domain 2)"/>
    <property type="match status" value="1"/>
</dbReference>
<name>A0A850QYD5_9LACO</name>
<sequence>MKSSFKNKKHYIIKRSRRDRRIVGGFFWIIIALFFMICIGRFVYIAVGGHVGQVNLTQRTQTKYRHETILPAQRGGIYANDGSKIAYSDKSYQIYAVLNHEYVSSQNKPLYVTDKVKTARILSRYISLSPAQILKILNPTNKKAFQVEFGSAGRNITLKVKKEIEAQHLTGIYFYSTQARSYPNGTFASNTIGLAQLSSDGKRHTLTGTMGLEQYFDQQLQGKSGLEVRSIDPQGYTLPSTHPQVKLPQQGNNIYTTLDPNYQYYLEQLMNQVSSRYQPQAMQAIITNPKTGNILALTQRPTFNPNDKVGLDKSWSDLNVQNSFEPGSVMKIMTLAAAIDSHNYNPQKYYRSGSVTVDDRQVRDWNTSGWGYIPLSQAFPRSSNVGMVYLEQTMGADTWLRYLKKFRITQPTGILLPGEVSGNLNFQHRSDQAITSFGQSIAVTGMQMVQAIGAFGNQGMMMQPRLVTKIVNPNTGKIRKFPVHEVDRPVKKSTVKAVIQAMRDVVQKDYGTGGAYKIEGQDIAVKTGTAQIASKVGGYLTGNNNYTYSVAGLAPAKDPQYLVYITMARPQKMTKAPEKILAEVFNPMMQRLLGTGTIKDETSSKQTLQMADVTGQSYKSVQDQLAHQGLNVGVIGTGQTIVQQLPTTKSKVIAGQRVVVLTNGVMTMPDVKGWSRNDLLKLAYLTGKKVEFVGHGYAVRQSIAAGAVLNSVKKIQIKLE</sequence>
<reference evidence="17 18" key="1">
    <citation type="submission" date="2020-06" db="EMBL/GenBank/DDBJ databases">
        <authorList>
            <person name="Kang J."/>
        </authorList>
    </citation>
    <scope>NUCLEOTIDE SEQUENCE [LARGE SCALE GENOMIC DNA]</scope>
    <source>
        <strain evidence="17 18">DCY120</strain>
    </source>
</reference>
<keyword evidence="9 15" id="KW-1133">Transmembrane helix</keyword>
<dbReference type="InterPro" id="IPR050515">
    <property type="entry name" value="Beta-lactam/transpept"/>
</dbReference>
<evidence type="ECO:0000256" key="1">
    <source>
        <dbReference type="ARBA" id="ARBA00004162"/>
    </source>
</evidence>
<dbReference type="CDD" id="cd06575">
    <property type="entry name" value="PASTA_Pbp2x-like_2"/>
    <property type="match status" value="1"/>
</dbReference>
<keyword evidence="7" id="KW-0133">Cell shape</keyword>
<evidence type="ECO:0000256" key="7">
    <source>
        <dbReference type="ARBA" id="ARBA00022960"/>
    </source>
</evidence>
<evidence type="ECO:0000256" key="10">
    <source>
        <dbReference type="ARBA" id="ARBA00023136"/>
    </source>
</evidence>
<keyword evidence="12" id="KW-0131">Cell cycle</keyword>
<dbReference type="Gene3D" id="3.30.70.2110">
    <property type="match status" value="1"/>
</dbReference>
<dbReference type="Gene3D" id="3.40.710.10">
    <property type="entry name" value="DD-peptidase/beta-lactamase superfamily"/>
    <property type="match status" value="1"/>
</dbReference>
<dbReference type="GO" id="GO:0009252">
    <property type="term" value="P:peptidoglycan biosynthetic process"/>
    <property type="evidence" value="ECO:0007669"/>
    <property type="project" value="UniProtKB-KW"/>
</dbReference>
<dbReference type="Pfam" id="PF00905">
    <property type="entry name" value="Transpeptidase"/>
    <property type="match status" value="1"/>
</dbReference>